<dbReference type="NCBIfam" id="TIGR03317">
    <property type="entry name" value="ygfZ_signature"/>
    <property type="match status" value="1"/>
</dbReference>
<sequence length="424" mass="46271">MSTSKSSSSLLKSIPSITHLSQRSILEISGPDSPKFLKGLSCKDVDVLGGGYSGFLNASGRILHTSFIFPTTRKTTTKNGVVKEEKSYLISHESPEGHPAPLQDVLPPFKLRAKVRIKDVSDQWDLYSAYASTSGKGKGKRPMRNWKFGSGGAAESQWSWENGEVADLGLGEGEIGCWDLRGGWGEEGMGRQVLVPRGDKPSLTSSHDLTSTEQYHLRRMILGIPEGPNEIIPGQALPLESCMDLHGGVDFRKGCYLGQELTVRTYHTGATRKRILPIRLLPLNQTQSIGEYLSSPSPSPAQIPNDLSGEGLEITYTPSSSSASKKSRSAGKILSLHSSTNTNVGDIGLGLGLVRIEFAERSCWSDNFQDQVQKQGIKDWYENGENHRLTTQIGDRAYGVYVDKGEAYSEALRVLAEKEQSGKV</sequence>
<comment type="similarity">
    <text evidence="4">Belongs to the GcvT family. CAF17/IBA57 subfamily.</text>
</comment>
<dbReference type="STRING" id="1296100.A0A1B9G8C7"/>
<dbReference type="InterPro" id="IPR045179">
    <property type="entry name" value="YgfZ/GcvT"/>
</dbReference>
<keyword evidence="2" id="KW-0809">Transit peptide</keyword>
<reference evidence="7" key="4">
    <citation type="submission" date="2024-02" db="EMBL/GenBank/DDBJ databases">
        <title>Comparative genomics of Cryptococcus and Kwoniella reveals pathogenesis evolution and contrasting modes of karyotype evolution via chromosome fusion or intercentromeric recombination.</title>
        <authorList>
            <person name="Coelho M.A."/>
            <person name="David-Palma M."/>
            <person name="Shea T."/>
            <person name="Bowers K."/>
            <person name="McGinley-Smith S."/>
            <person name="Mohammad A.W."/>
            <person name="Gnirke A."/>
            <person name="Yurkov A.M."/>
            <person name="Nowrousian M."/>
            <person name="Sun S."/>
            <person name="Cuomo C.A."/>
            <person name="Heitman J."/>
        </authorList>
    </citation>
    <scope>NUCLEOTIDE SEQUENCE</scope>
    <source>
        <strain evidence="7">CBS 10118</strain>
    </source>
</reference>
<evidence type="ECO:0000256" key="2">
    <source>
        <dbReference type="ARBA" id="ARBA00022946"/>
    </source>
</evidence>
<evidence type="ECO:0000256" key="5">
    <source>
        <dbReference type="SAM" id="MobiDB-lite"/>
    </source>
</evidence>
<dbReference type="InterPro" id="IPR027266">
    <property type="entry name" value="TrmE/GcvT-like"/>
</dbReference>
<dbReference type="SUPFAM" id="SSF103025">
    <property type="entry name" value="Folate-binding domain"/>
    <property type="match status" value="1"/>
</dbReference>
<evidence type="ECO:0000313" key="8">
    <source>
        <dbReference type="Proteomes" id="UP000092730"/>
    </source>
</evidence>
<keyword evidence="3" id="KW-0496">Mitochondrion</keyword>
<dbReference type="AlphaFoldDB" id="A0A1B9G8C7"/>
<dbReference type="GeneID" id="30206479"/>
<evidence type="ECO:0000256" key="3">
    <source>
        <dbReference type="ARBA" id="ARBA00023128"/>
    </source>
</evidence>
<dbReference type="Proteomes" id="UP000092730">
    <property type="component" value="Chromosome 2"/>
</dbReference>
<evidence type="ECO:0000313" key="6">
    <source>
        <dbReference type="EMBL" id="OCF27240.1"/>
    </source>
</evidence>
<proteinExistence type="inferred from homology"/>
<feature type="compositionally biased region" description="Polar residues" evidence="5">
    <location>
        <begin position="291"/>
        <end position="302"/>
    </location>
</feature>
<gene>
    <name evidence="6" type="ORF">I302_02080</name>
    <name evidence="7" type="ORF">I302_103379</name>
</gene>
<accession>A0A1B9G8C7</accession>
<reference evidence="6" key="1">
    <citation type="submission" date="2013-07" db="EMBL/GenBank/DDBJ databases">
        <title>The Genome Sequence of Cryptococcus bestiolae CBS10118.</title>
        <authorList>
            <consortium name="The Broad Institute Genome Sequencing Platform"/>
            <person name="Cuomo C."/>
            <person name="Litvintseva A."/>
            <person name="Chen Y."/>
            <person name="Heitman J."/>
            <person name="Sun S."/>
            <person name="Springer D."/>
            <person name="Dromer F."/>
            <person name="Young S.K."/>
            <person name="Zeng Q."/>
            <person name="Gargeya S."/>
            <person name="Fitzgerald M."/>
            <person name="Abouelleil A."/>
            <person name="Alvarado L."/>
            <person name="Berlin A.M."/>
            <person name="Chapman S.B."/>
            <person name="Dewar J."/>
            <person name="Goldberg J."/>
            <person name="Griggs A."/>
            <person name="Gujja S."/>
            <person name="Hansen M."/>
            <person name="Howarth C."/>
            <person name="Imamovic A."/>
            <person name="Larimer J."/>
            <person name="McCowan C."/>
            <person name="Murphy C."/>
            <person name="Pearson M."/>
            <person name="Priest M."/>
            <person name="Roberts A."/>
            <person name="Saif S."/>
            <person name="Shea T."/>
            <person name="Sykes S."/>
            <person name="Wortman J."/>
            <person name="Nusbaum C."/>
            <person name="Birren B."/>
        </authorList>
    </citation>
    <scope>NUCLEOTIDE SEQUENCE [LARGE SCALE GENOMIC DNA]</scope>
    <source>
        <strain evidence="6">CBS 10118</strain>
    </source>
</reference>
<reference evidence="7" key="2">
    <citation type="submission" date="2013-07" db="EMBL/GenBank/DDBJ databases">
        <authorList>
            <consortium name="The Broad Institute Genome Sequencing Platform"/>
            <person name="Cuomo C."/>
            <person name="Litvintseva A."/>
            <person name="Chen Y."/>
            <person name="Heitman J."/>
            <person name="Sun S."/>
            <person name="Springer D."/>
            <person name="Dromer F."/>
            <person name="Young S.K."/>
            <person name="Zeng Q."/>
            <person name="Gargeya S."/>
            <person name="Fitzgerald M."/>
            <person name="Abouelleil A."/>
            <person name="Alvarado L."/>
            <person name="Berlin A.M."/>
            <person name="Chapman S.B."/>
            <person name="Dewar J."/>
            <person name="Goldberg J."/>
            <person name="Griggs A."/>
            <person name="Gujja S."/>
            <person name="Hansen M."/>
            <person name="Howarth C."/>
            <person name="Imamovic A."/>
            <person name="Larimer J."/>
            <person name="McCowan C."/>
            <person name="Murphy C."/>
            <person name="Pearson M."/>
            <person name="Priest M."/>
            <person name="Roberts A."/>
            <person name="Saif S."/>
            <person name="Shea T."/>
            <person name="Sykes S."/>
            <person name="Wortman J."/>
            <person name="Nusbaum C."/>
            <person name="Birren B."/>
        </authorList>
    </citation>
    <scope>NUCLEOTIDE SEQUENCE</scope>
    <source>
        <strain evidence="7">CBS 10118</strain>
    </source>
</reference>
<dbReference type="OrthoDB" id="191995at2759"/>
<dbReference type="GO" id="GO:0016226">
    <property type="term" value="P:iron-sulfur cluster assembly"/>
    <property type="evidence" value="ECO:0007669"/>
    <property type="project" value="TreeGrafter"/>
</dbReference>
<dbReference type="GO" id="GO:0005759">
    <property type="term" value="C:mitochondrial matrix"/>
    <property type="evidence" value="ECO:0007669"/>
    <property type="project" value="TreeGrafter"/>
</dbReference>
<organism evidence="6">
    <name type="scientific">Kwoniella bestiolae CBS 10118</name>
    <dbReference type="NCBI Taxonomy" id="1296100"/>
    <lineage>
        <taxon>Eukaryota</taxon>
        <taxon>Fungi</taxon>
        <taxon>Dikarya</taxon>
        <taxon>Basidiomycota</taxon>
        <taxon>Agaricomycotina</taxon>
        <taxon>Tremellomycetes</taxon>
        <taxon>Tremellales</taxon>
        <taxon>Cryptococcaceae</taxon>
        <taxon>Kwoniella</taxon>
    </lineage>
</organism>
<dbReference type="EMBL" id="KI894019">
    <property type="protein sequence ID" value="OCF27240.1"/>
    <property type="molecule type" value="Genomic_DNA"/>
</dbReference>
<protein>
    <submittedName>
        <fullName evidence="6">Mitochondrial protein</fullName>
    </submittedName>
</protein>
<dbReference type="InterPro" id="IPR017703">
    <property type="entry name" value="YgfZ/GCV_T_CS"/>
</dbReference>
<dbReference type="VEuPathDB" id="FungiDB:I302_02080"/>
<dbReference type="RefSeq" id="XP_019048310.1">
    <property type="nucleotide sequence ID" value="XM_019188748.1"/>
</dbReference>
<dbReference type="PANTHER" id="PTHR22602">
    <property type="entry name" value="TRANSFERASE CAF17, MITOCHONDRIAL-RELATED"/>
    <property type="match status" value="1"/>
</dbReference>
<comment type="subcellular location">
    <subcellularLocation>
        <location evidence="1">Mitochondrion</location>
    </subcellularLocation>
</comment>
<evidence type="ECO:0000256" key="1">
    <source>
        <dbReference type="ARBA" id="ARBA00004173"/>
    </source>
</evidence>
<name>A0A1B9G8C7_9TREE</name>
<evidence type="ECO:0000256" key="4">
    <source>
        <dbReference type="ARBA" id="ARBA00093447"/>
    </source>
</evidence>
<reference evidence="6" key="3">
    <citation type="submission" date="2014-01" db="EMBL/GenBank/DDBJ databases">
        <title>Evolution of pathogenesis and genome organization in the Tremellales.</title>
        <authorList>
            <person name="Cuomo C."/>
            <person name="Litvintseva A."/>
            <person name="Heitman J."/>
            <person name="Chen Y."/>
            <person name="Sun S."/>
            <person name="Springer D."/>
            <person name="Dromer F."/>
            <person name="Young S."/>
            <person name="Zeng Q."/>
            <person name="Chapman S."/>
            <person name="Gujja S."/>
            <person name="Saif S."/>
            <person name="Birren B."/>
        </authorList>
    </citation>
    <scope>NUCLEOTIDE SEQUENCE</scope>
    <source>
        <strain evidence="6">CBS 10118</strain>
    </source>
</reference>
<dbReference type="EMBL" id="CP144542">
    <property type="protein sequence ID" value="WVW81387.1"/>
    <property type="molecule type" value="Genomic_DNA"/>
</dbReference>
<dbReference type="PANTHER" id="PTHR22602:SF0">
    <property type="entry name" value="TRANSFERASE CAF17, MITOCHONDRIAL-RELATED"/>
    <property type="match status" value="1"/>
</dbReference>
<dbReference type="KEGG" id="kbi:30206479"/>
<keyword evidence="8" id="KW-1185">Reference proteome</keyword>
<feature type="region of interest" description="Disordered" evidence="5">
    <location>
        <begin position="291"/>
        <end position="328"/>
    </location>
</feature>
<evidence type="ECO:0000313" key="7">
    <source>
        <dbReference type="EMBL" id="WVW81387.1"/>
    </source>
</evidence>
<dbReference type="Gene3D" id="3.30.1360.120">
    <property type="entry name" value="Probable tRNA modification gtpase trme, domain 1"/>
    <property type="match status" value="1"/>
</dbReference>